<reference evidence="2" key="1">
    <citation type="submission" date="2022-11" db="EMBL/GenBank/DDBJ databases">
        <authorList>
            <person name="Petersen C."/>
        </authorList>
    </citation>
    <scope>NUCLEOTIDE SEQUENCE</scope>
    <source>
        <strain evidence="2">IBT 21917</strain>
    </source>
</reference>
<dbReference type="AlphaFoldDB" id="A0A9W9LLH6"/>
<gene>
    <name evidence="2" type="ORF">N7492_007110</name>
</gene>
<protein>
    <submittedName>
        <fullName evidence="2">Uncharacterized protein</fullName>
    </submittedName>
</protein>
<keyword evidence="3" id="KW-1185">Reference proteome</keyword>
<sequence length="108" mass="11620">MADYMDDAKPSQSSTTITSHETKSIREKEDTSADVGLTLGILSELNLRGPLEWLHAASPPGMQPGNVFGSWSCRSYTSEAWTSHAHNVAIDENMNGAGLGARSDQIGR</sequence>
<accession>A0A9W9LLH6</accession>
<feature type="compositionally biased region" description="Polar residues" evidence="1">
    <location>
        <begin position="10"/>
        <end position="19"/>
    </location>
</feature>
<evidence type="ECO:0000313" key="3">
    <source>
        <dbReference type="Proteomes" id="UP001146351"/>
    </source>
</evidence>
<evidence type="ECO:0000313" key="2">
    <source>
        <dbReference type="EMBL" id="KAJ5161718.1"/>
    </source>
</evidence>
<reference evidence="2" key="2">
    <citation type="journal article" date="2023" name="IMA Fungus">
        <title>Comparative genomic study of the Penicillium genus elucidates a diverse pangenome and 15 lateral gene transfer events.</title>
        <authorList>
            <person name="Petersen C."/>
            <person name="Sorensen T."/>
            <person name="Nielsen M.R."/>
            <person name="Sondergaard T.E."/>
            <person name="Sorensen J.L."/>
            <person name="Fitzpatrick D.A."/>
            <person name="Frisvad J.C."/>
            <person name="Nielsen K.L."/>
        </authorList>
    </citation>
    <scope>NUCLEOTIDE SEQUENCE</scope>
    <source>
        <strain evidence="2">IBT 21917</strain>
    </source>
</reference>
<name>A0A9W9LLH6_9EURO</name>
<feature type="compositionally biased region" description="Basic and acidic residues" evidence="1">
    <location>
        <begin position="20"/>
        <end position="31"/>
    </location>
</feature>
<comment type="caution">
    <text evidence="2">The sequence shown here is derived from an EMBL/GenBank/DDBJ whole genome shotgun (WGS) entry which is preliminary data.</text>
</comment>
<dbReference type="EMBL" id="JAPQKO010000005">
    <property type="protein sequence ID" value="KAJ5161718.1"/>
    <property type="molecule type" value="Genomic_DNA"/>
</dbReference>
<evidence type="ECO:0000256" key="1">
    <source>
        <dbReference type="SAM" id="MobiDB-lite"/>
    </source>
</evidence>
<proteinExistence type="predicted"/>
<dbReference type="Proteomes" id="UP001146351">
    <property type="component" value="Unassembled WGS sequence"/>
</dbReference>
<feature type="region of interest" description="Disordered" evidence="1">
    <location>
        <begin position="1"/>
        <end position="33"/>
    </location>
</feature>
<organism evidence="2 3">
    <name type="scientific">Penicillium capsulatum</name>
    <dbReference type="NCBI Taxonomy" id="69766"/>
    <lineage>
        <taxon>Eukaryota</taxon>
        <taxon>Fungi</taxon>
        <taxon>Dikarya</taxon>
        <taxon>Ascomycota</taxon>
        <taxon>Pezizomycotina</taxon>
        <taxon>Eurotiomycetes</taxon>
        <taxon>Eurotiomycetidae</taxon>
        <taxon>Eurotiales</taxon>
        <taxon>Aspergillaceae</taxon>
        <taxon>Penicillium</taxon>
    </lineage>
</organism>